<evidence type="ECO:0000313" key="1">
    <source>
        <dbReference type="EMBL" id="KKK74955.1"/>
    </source>
</evidence>
<organism evidence="1">
    <name type="scientific">marine sediment metagenome</name>
    <dbReference type="NCBI Taxonomy" id="412755"/>
    <lineage>
        <taxon>unclassified sequences</taxon>
        <taxon>metagenomes</taxon>
        <taxon>ecological metagenomes</taxon>
    </lineage>
</organism>
<dbReference type="AlphaFoldDB" id="A0A0F8YMJ4"/>
<gene>
    <name evidence="1" type="ORF">LCGC14_2878590</name>
</gene>
<accession>A0A0F8YMJ4</accession>
<name>A0A0F8YMJ4_9ZZZZ</name>
<sequence>VATLTAATYTPTGTVPPTKRAIITLEDAHVRWRADGTNPSVSTGHLLKIDDVIVLDSIEEIRNFAIIGLSPTSASIMISYER</sequence>
<reference evidence="1" key="1">
    <citation type="journal article" date="2015" name="Nature">
        <title>Complex archaea that bridge the gap between prokaryotes and eukaryotes.</title>
        <authorList>
            <person name="Spang A."/>
            <person name="Saw J.H."/>
            <person name="Jorgensen S.L."/>
            <person name="Zaremba-Niedzwiedzka K."/>
            <person name="Martijn J."/>
            <person name="Lind A.E."/>
            <person name="van Eijk R."/>
            <person name="Schleper C."/>
            <person name="Guy L."/>
            <person name="Ettema T.J."/>
        </authorList>
    </citation>
    <scope>NUCLEOTIDE SEQUENCE</scope>
</reference>
<comment type="caution">
    <text evidence="1">The sequence shown here is derived from an EMBL/GenBank/DDBJ whole genome shotgun (WGS) entry which is preliminary data.</text>
</comment>
<protein>
    <submittedName>
        <fullName evidence="1">Uncharacterized protein</fullName>
    </submittedName>
</protein>
<proteinExistence type="predicted"/>
<dbReference type="EMBL" id="LAZR01056080">
    <property type="protein sequence ID" value="KKK74955.1"/>
    <property type="molecule type" value="Genomic_DNA"/>
</dbReference>
<feature type="non-terminal residue" evidence="1">
    <location>
        <position position="1"/>
    </location>
</feature>